<dbReference type="InterPro" id="IPR000073">
    <property type="entry name" value="AB_hydrolase_1"/>
</dbReference>
<comment type="caution">
    <text evidence="2">The sequence shown here is derived from an EMBL/GenBank/DDBJ whole genome shotgun (WGS) entry which is preliminary data.</text>
</comment>
<evidence type="ECO:0000259" key="1">
    <source>
        <dbReference type="Pfam" id="PF12697"/>
    </source>
</evidence>
<feature type="domain" description="AB hydrolase-1" evidence="1">
    <location>
        <begin position="7"/>
        <end position="226"/>
    </location>
</feature>
<dbReference type="RefSeq" id="WP_284325109.1">
    <property type="nucleotide sequence ID" value="NZ_BSPP01000007.1"/>
</dbReference>
<keyword evidence="3" id="KW-1185">Reference proteome</keyword>
<proteinExistence type="predicted"/>
<organism evidence="2 3">
    <name type="scientific">Cypionkella aquatica</name>
    <dbReference type="NCBI Taxonomy" id="1756042"/>
    <lineage>
        <taxon>Bacteria</taxon>
        <taxon>Pseudomonadati</taxon>
        <taxon>Pseudomonadota</taxon>
        <taxon>Alphaproteobacteria</taxon>
        <taxon>Rhodobacterales</taxon>
        <taxon>Paracoccaceae</taxon>
        <taxon>Cypionkella</taxon>
    </lineage>
</organism>
<dbReference type="Proteomes" id="UP001157355">
    <property type="component" value="Unassembled WGS sequence"/>
</dbReference>
<protein>
    <submittedName>
        <fullName evidence="2">Hydrolase</fullName>
    </submittedName>
</protein>
<dbReference type="InterPro" id="IPR050266">
    <property type="entry name" value="AB_hydrolase_sf"/>
</dbReference>
<evidence type="ECO:0000313" key="2">
    <source>
        <dbReference type="EMBL" id="GLS86922.1"/>
    </source>
</evidence>
<evidence type="ECO:0000313" key="3">
    <source>
        <dbReference type="Proteomes" id="UP001157355"/>
    </source>
</evidence>
<dbReference type="SUPFAM" id="SSF53474">
    <property type="entry name" value="alpha/beta-Hydrolases"/>
    <property type="match status" value="1"/>
</dbReference>
<dbReference type="InterPro" id="IPR029058">
    <property type="entry name" value="AB_hydrolase_fold"/>
</dbReference>
<dbReference type="GO" id="GO:0016787">
    <property type="term" value="F:hydrolase activity"/>
    <property type="evidence" value="ECO:0007669"/>
    <property type="project" value="UniProtKB-KW"/>
</dbReference>
<dbReference type="Gene3D" id="3.40.50.1820">
    <property type="entry name" value="alpha/beta hydrolase"/>
    <property type="match status" value="1"/>
</dbReference>
<dbReference type="PRINTS" id="PR00111">
    <property type="entry name" value="ABHYDROLASE"/>
</dbReference>
<reference evidence="2 3" key="1">
    <citation type="journal article" date="2014" name="Int. J. Syst. Evol. Microbiol.">
        <title>Complete genome sequence of Corynebacterium casei LMG S-19264T (=DSM 44701T), isolated from a smear-ripened cheese.</title>
        <authorList>
            <consortium name="US DOE Joint Genome Institute (JGI-PGF)"/>
            <person name="Walter F."/>
            <person name="Albersmeier A."/>
            <person name="Kalinowski J."/>
            <person name="Ruckert C."/>
        </authorList>
    </citation>
    <scope>NUCLEOTIDE SEQUENCE [LARGE SCALE GENOMIC DNA]</scope>
    <source>
        <strain evidence="2 3">NBRC 111766</strain>
    </source>
</reference>
<dbReference type="EMBL" id="BSPP01000007">
    <property type="protein sequence ID" value="GLS86922.1"/>
    <property type="molecule type" value="Genomic_DNA"/>
</dbReference>
<dbReference type="PANTHER" id="PTHR43798">
    <property type="entry name" value="MONOACYLGLYCEROL LIPASE"/>
    <property type="match status" value="1"/>
</dbReference>
<accession>A0AA37TZ16</accession>
<dbReference type="AlphaFoldDB" id="A0AA37TZ16"/>
<dbReference type="Pfam" id="PF12697">
    <property type="entry name" value="Abhydrolase_6"/>
    <property type="match status" value="1"/>
</dbReference>
<name>A0AA37TZ16_9RHOB</name>
<sequence length="238" mass="25781">MAFAEPLVLIPGLMADARLFLPQMVQLGADRAMQIALPTKGETVEQMSEAILPGLPEKFALLGHGLGGDIALDLIRRIPDRVSRVVLMATDPLAEPPQTAAAREARIVAAKSGRLAEAMRQEIPAAAIVEAPWRDEIMALVQDMALGLGEGVFIRQSRALQRRPDQQKTMRRVKLPVLVIAGESDTLVPMRRQEFTANLMPYGKLLVIEGAGHLASLEQPEAVSEAIAAFLAGPMMLR</sequence>
<gene>
    <name evidence="2" type="ORF">GCM10010873_18960</name>
</gene>
<keyword evidence="2" id="KW-0378">Hydrolase</keyword>